<gene>
    <name evidence="8" type="ORF">DMN91_005871</name>
    <name evidence="7" type="ORF">X777_06900</name>
</gene>
<evidence type="ECO:0000256" key="5">
    <source>
        <dbReference type="ARBA" id="ARBA00023180"/>
    </source>
</evidence>
<reference evidence="8 10" key="2">
    <citation type="journal article" date="2018" name="Genome Res.">
        <title>The genomic architecture and molecular evolution of ant odorant receptors.</title>
        <authorList>
            <person name="McKenzie S.K."/>
            <person name="Kronauer D.J.C."/>
        </authorList>
    </citation>
    <scope>NUCLEOTIDE SEQUENCE [LARGE SCALE GENOMIC DNA]</scope>
    <source>
        <strain evidence="8">Clonal line C1</strain>
    </source>
</reference>
<evidence type="ECO:0000313" key="10">
    <source>
        <dbReference type="Proteomes" id="UP000279307"/>
    </source>
</evidence>
<feature type="chain" id="PRO_5033709701" evidence="6">
    <location>
        <begin position="18"/>
        <end position="405"/>
    </location>
</feature>
<dbReference type="AlphaFoldDB" id="A0A026WDB8"/>
<keyword evidence="4 6" id="KW-0732">Signal</keyword>
<evidence type="ECO:0000256" key="2">
    <source>
        <dbReference type="ARBA" id="ARBA00009127"/>
    </source>
</evidence>
<sequence>MRHILFFVTSILSTAIAVNLDVILEWNYVDFVWDSPQQKQRAILSGNYNATSCILYDVDVARDGRIFVTSVREDGVPASLMTVTEKMGDGGPLLRPYPNWSWWNTGTCEGITSVYRVFIKCNHLFVLDCGKIGADKVCPAQLLIFDLSSDTLVKRIVIPDDVAANENGASLLTALTVSISTCSNFQNNMVVFMSDTAGFGLVIYNAHSSGSKFCRIESDSMKATDTNFTIDNQSFTLHDGILGLTLVYEDLYYAPLAGRNMYKMNSMKIRECLLSQAKINQITQLTGTLSGQTAAIASQDCAIFFSNIPETSILCADTSKKIDYNNTDVIAKDSVKLQFASGMKVIEGTRHNGGKSSADNSLTILTNRYQRYITDTLDLNEINFRILSANMSEIQNETHCFDSCT</sequence>
<dbReference type="InterPro" id="IPR017996">
    <property type="entry name" value="MRJP/yellow-related"/>
</dbReference>
<dbReference type="GO" id="GO:0005576">
    <property type="term" value="C:extracellular region"/>
    <property type="evidence" value="ECO:0007669"/>
    <property type="project" value="UniProtKB-SubCell"/>
</dbReference>
<dbReference type="PRINTS" id="PR01366">
    <property type="entry name" value="ROYALJELLY"/>
</dbReference>
<organism evidence="7 9">
    <name type="scientific">Ooceraea biroi</name>
    <name type="common">Clonal raider ant</name>
    <name type="synonym">Cerapachys biroi</name>
    <dbReference type="NCBI Taxonomy" id="2015173"/>
    <lineage>
        <taxon>Eukaryota</taxon>
        <taxon>Metazoa</taxon>
        <taxon>Ecdysozoa</taxon>
        <taxon>Arthropoda</taxon>
        <taxon>Hexapoda</taxon>
        <taxon>Insecta</taxon>
        <taxon>Pterygota</taxon>
        <taxon>Neoptera</taxon>
        <taxon>Endopterygota</taxon>
        <taxon>Hymenoptera</taxon>
        <taxon>Apocrita</taxon>
        <taxon>Aculeata</taxon>
        <taxon>Formicoidea</taxon>
        <taxon>Formicidae</taxon>
        <taxon>Dorylinae</taxon>
        <taxon>Ooceraea</taxon>
    </lineage>
</organism>
<proteinExistence type="inferred from homology"/>
<keyword evidence="5" id="KW-0325">Glycoprotein</keyword>
<dbReference type="Proteomes" id="UP000279307">
    <property type="component" value="Chromosome 6"/>
</dbReference>
<dbReference type="PANTHER" id="PTHR10009:SF7">
    <property type="entry name" value="GH10609P-RELATED"/>
    <property type="match status" value="1"/>
</dbReference>
<dbReference type="EMBL" id="QOIP01000006">
    <property type="protein sequence ID" value="RLU21498.1"/>
    <property type="molecule type" value="Genomic_DNA"/>
</dbReference>
<protein>
    <submittedName>
        <fullName evidence="7">Major royal jelly protein</fullName>
    </submittedName>
</protein>
<dbReference type="InterPro" id="IPR011042">
    <property type="entry name" value="6-blade_b-propeller_TolB-like"/>
</dbReference>
<dbReference type="OrthoDB" id="8184345at2759"/>
<reference evidence="8" key="3">
    <citation type="submission" date="2018-07" db="EMBL/GenBank/DDBJ databases">
        <authorList>
            <person name="Mckenzie S.K."/>
            <person name="Kronauer D.J.C."/>
        </authorList>
    </citation>
    <scope>NUCLEOTIDE SEQUENCE</scope>
    <source>
        <strain evidence="8">Clonal line C1</strain>
    </source>
</reference>
<reference evidence="7 9" key="1">
    <citation type="journal article" date="2014" name="Curr. Biol.">
        <title>The genome of the clonal raider ant Cerapachys biroi.</title>
        <authorList>
            <person name="Oxley P.R."/>
            <person name="Ji L."/>
            <person name="Fetter-Pruneda I."/>
            <person name="McKenzie S.K."/>
            <person name="Li C."/>
            <person name="Hu H."/>
            <person name="Zhang G."/>
            <person name="Kronauer D.J."/>
        </authorList>
    </citation>
    <scope>NUCLEOTIDE SEQUENCE [LARGE SCALE GENOMIC DNA]</scope>
</reference>
<dbReference type="OMA" id="CENPDND"/>
<dbReference type="EMBL" id="KK107276">
    <property type="protein sequence ID" value="EZA53636.1"/>
    <property type="molecule type" value="Genomic_DNA"/>
</dbReference>
<evidence type="ECO:0000256" key="4">
    <source>
        <dbReference type="ARBA" id="ARBA00022729"/>
    </source>
</evidence>
<dbReference type="PANTHER" id="PTHR10009">
    <property type="entry name" value="PROTEIN YELLOW-RELATED"/>
    <property type="match status" value="1"/>
</dbReference>
<dbReference type="Proteomes" id="UP000053097">
    <property type="component" value="Unassembled WGS sequence"/>
</dbReference>
<name>A0A026WDB8_OOCBI</name>
<keyword evidence="9" id="KW-1185">Reference proteome</keyword>
<dbReference type="STRING" id="2015173.A0A026WDB8"/>
<accession>A0A026WDB8</accession>
<comment type="similarity">
    <text evidence="2">Belongs to the major royal jelly protein family.</text>
</comment>
<evidence type="ECO:0000313" key="9">
    <source>
        <dbReference type="Proteomes" id="UP000053097"/>
    </source>
</evidence>
<evidence type="ECO:0000256" key="6">
    <source>
        <dbReference type="SAM" id="SignalP"/>
    </source>
</evidence>
<dbReference type="Gene3D" id="2.120.10.30">
    <property type="entry name" value="TolB, C-terminal domain"/>
    <property type="match status" value="1"/>
</dbReference>
<evidence type="ECO:0000313" key="7">
    <source>
        <dbReference type="EMBL" id="EZA53636.1"/>
    </source>
</evidence>
<comment type="subcellular location">
    <subcellularLocation>
        <location evidence="1">Secreted</location>
    </subcellularLocation>
</comment>
<keyword evidence="3" id="KW-0964">Secreted</keyword>
<evidence type="ECO:0000256" key="1">
    <source>
        <dbReference type="ARBA" id="ARBA00004613"/>
    </source>
</evidence>
<evidence type="ECO:0000313" key="8">
    <source>
        <dbReference type="EMBL" id="RLU21498.1"/>
    </source>
</evidence>
<evidence type="ECO:0000256" key="3">
    <source>
        <dbReference type="ARBA" id="ARBA00022525"/>
    </source>
</evidence>
<dbReference type="Pfam" id="PF03022">
    <property type="entry name" value="MRJP"/>
    <property type="match status" value="1"/>
</dbReference>
<feature type="signal peptide" evidence="6">
    <location>
        <begin position="1"/>
        <end position="17"/>
    </location>
</feature>